<evidence type="ECO:0000256" key="5">
    <source>
        <dbReference type="ARBA" id="ARBA00023136"/>
    </source>
</evidence>
<evidence type="ECO:0000256" key="4">
    <source>
        <dbReference type="ARBA" id="ARBA00022989"/>
    </source>
</evidence>
<evidence type="ECO:0000256" key="6">
    <source>
        <dbReference type="SAM" id="MobiDB-lite"/>
    </source>
</evidence>
<organism evidence="8 9">
    <name type="scientific">Microbaculum marinum</name>
    <dbReference type="NCBI Taxonomy" id="1764581"/>
    <lineage>
        <taxon>Bacteria</taxon>
        <taxon>Pseudomonadati</taxon>
        <taxon>Pseudomonadota</taxon>
        <taxon>Alphaproteobacteria</taxon>
        <taxon>Hyphomicrobiales</taxon>
        <taxon>Tepidamorphaceae</taxon>
        <taxon>Microbaculum</taxon>
    </lineage>
</organism>
<evidence type="ECO:0000256" key="7">
    <source>
        <dbReference type="SAM" id="Phobius"/>
    </source>
</evidence>
<feature type="transmembrane region" description="Helical" evidence="7">
    <location>
        <begin position="296"/>
        <end position="322"/>
    </location>
</feature>
<dbReference type="RefSeq" id="WP_340328000.1">
    <property type="nucleotide sequence ID" value="NZ_JAZHOF010000001.1"/>
</dbReference>
<protein>
    <submittedName>
        <fullName evidence="8">Lipopolysaccharide biosynthesis protein</fullName>
    </submittedName>
</protein>
<feature type="transmembrane region" description="Helical" evidence="7">
    <location>
        <begin position="372"/>
        <end position="393"/>
    </location>
</feature>
<dbReference type="PANTHER" id="PTHR30250:SF11">
    <property type="entry name" value="O-ANTIGEN TRANSPORTER-RELATED"/>
    <property type="match status" value="1"/>
</dbReference>
<sequence>MNDIASAGRPPDSAPPPEAGSGRVARLREALADILRGETDRTLAQRTAFLAFAIRASSAAIALLSQILLARWLGSHEYGIYAFAFVAMVLVGGLIPLGFPASGQRFIADYSESGRTELLRGFLFGSRVFVVAFGTAAAAVGMLGIWLFGDQIGGDYRLPLFLILVCLPAYALTDMQDGMARNYGWIDLALALPYLVRPLIILAIVGGTMLAYGRADAVTAAYALIAAIWVTGMTQLVLLEVRLSRRVPRGGRAYDWKTWLVTSLPIFLVESFYMLLTNTDVLVLSIFESPDKVGIYYAAVKTLALISFVPFAVTAASSHKYAEYGASGDRQRLEGFVRDTVKWTFWPALGATLAILVAGRPLLWLFGPEFVVGYPLLFVLVIGLMARATVGPVDRVLNMLGQQNVCAIIYAGAFALNLVLNFSLIPMFGMAGAAWATSIALIVESALLFLAARSRLGLHVFILDRRR</sequence>
<gene>
    <name evidence="8" type="ORF">V3328_02185</name>
</gene>
<name>A0AAW9RMZ0_9HYPH</name>
<reference evidence="8 9" key="1">
    <citation type="submission" date="2024-02" db="EMBL/GenBank/DDBJ databases">
        <title>Genome analysis and characterization of Microbaculum marinisediminis sp. nov., isolated from marine sediment.</title>
        <authorList>
            <person name="Du Z.-J."/>
            <person name="Ye Y.-Q."/>
            <person name="Zhang Z.-R."/>
            <person name="Yuan S.-M."/>
            <person name="Zhang X.-Y."/>
        </authorList>
    </citation>
    <scope>NUCLEOTIDE SEQUENCE [LARGE SCALE GENOMIC DNA]</scope>
    <source>
        <strain evidence="8 9">SDUM1044001</strain>
    </source>
</reference>
<keyword evidence="5 7" id="KW-0472">Membrane</keyword>
<proteinExistence type="predicted"/>
<dbReference type="Proteomes" id="UP001378188">
    <property type="component" value="Unassembled WGS sequence"/>
</dbReference>
<feature type="region of interest" description="Disordered" evidence="6">
    <location>
        <begin position="1"/>
        <end position="20"/>
    </location>
</feature>
<feature type="transmembrane region" description="Helical" evidence="7">
    <location>
        <begin position="78"/>
        <end position="101"/>
    </location>
</feature>
<dbReference type="InterPro" id="IPR002797">
    <property type="entry name" value="Polysacc_synth"/>
</dbReference>
<dbReference type="Pfam" id="PF01943">
    <property type="entry name" value="Polysacc_synt"/>
    <property type="match status" value="1"/>
</dbReference>
<dbReference type="InterPro" id="IPR050833">
    <property type="entry name" value="Poly_Biosynth_Transport"/>
</dbReference>
<evidence type="ECO:0000256" key="2">
    <source>
        <dbReference type="ARBA" id="ARBA00022475"/>
    </source>
</evidence>
<dbReference type="PANTHER" id="PTHR30250">
    <property type="entry name" value="PST FAMILY PREDICTED COLANIC ACID TRANSPORTER"/>
    <property type="match status" value="1"/>
</dbReference>
<dbReference type="GO" id="GO:0005886">
    <property type="term" value="C:plasma membrane"/>
    <property type="evidence" value="ECO:0007669"/>
    <property type="project" value="UniProtKB-SubCell"/>
</dbReference>
<comment type="caution">
    <text evidence="8">The sequence shown here is derived from an EMBL/GenBank/DDBJ whole genome shotgun (WGS) entry which is preliminary data.</text>
</comment>
<dbReference type="AlphaFoldDB" id="A0AAW9RMZ0"/>
<accession>A0AAW9RMZ0</accession>
<feature type="transmembrane region" description="Helical" evidence="7">
    <location>
        <begin position="194"/>
        <end position="213"/>
    </location>
</feature>
<feature type="transmembrane region" description="Helical" evidence="7">
    <location>
        <begin position="259"/>
        <end position="276"/>
    </location>
</feature>
<feature type="transmembrane region" description="Helical" evidence="7">
    <location>
        <begin position="433"/>
        <end position="452"/>
    </location>
</feature>
<evidence type="ECO:0000313" key="8">
    <source>
        <dbReference type="EMBL" id="MEJ8570268.1"/>
    </source>
</evidence>
<keyword evidence="2" id="KW-1003">Cell membrane</keyword>
<evidence type="ECO:0000313" key="9">
    <source>
        <dbReference type="Proteomes" id="UP001378188"/>
    </source>
</evidence>
<feature type="transmembrane region" description="Helical" evidence="7">
    <location>
        <begin position="154"/>
        <end position="173"/>
    </location>
</feature>
<dbReference type="EMBL" id="JAZHOF010000001">
    <property type="protein sequence ID" value="MEJ8570268.1"/>
    <property type="molecule type" value="Genomic_DNA"/>
</dbReference>
<feature type="transmembrane region" description="Helical" evidence="7">
    <location>
        <begin position="405"/>
        <end position="427"/>
    </location>
</feature>
<feature type="transmembrane region" description="Helical" evidence="7">
    <location>
        <begin position="219"/>
        <end position="239"/>
    </location>
</feature>
<feature type="transmembrane region" description="Helical" evidence="7">
    <location>
        <begin position="343"/>
        <end position="366"/>
    </location>
</feature>
<keyword evidence="3 7" id="KW-0812">Transmembrane</keyword>
<comment type="subcellular location">
    <subcellularLocation>
        <location evidence="1">Cell membrane</location>
        <topology evidence="1">Multi-pass membrane protein</topology>
    </subcellularLocation>
</comment>
<feature type="transmembrane region" description="Helical" evidence="7">
    <location>
        <begin position="122"/>
        <end position="148"/>
    </location>
</feature>
<evidence type="ECO:0000256" key="3">
    <source>
        <dbReference type="ARBA" id="ARBA00022692"/>
    </source>
</evidence>
<keyword evidence="4 7" id="KW-1133">Transmembrane helix</keyword>
<evidence type="ECO:0000256" key="1">
    <source>
        <dbReference type="ARBA" id="ARBA00004651"/>
    </source>
</evidence>
<feature type="transmembrane region" description="Helical" evidence="7">
    <location>
        <begin position="49"/>
        <end position="72"/>
    </location>
</feature>
<keyword evidence="9" id="KW-1185">Reference proteome</keyword>